<evidence type="ECO:0000256" key="1">
    <source>
        <dbReference type="ARBA" id="ARBA00004123"/>
    </source>
</evidence>
<feature type="region of interest" description="Disordered" evidence="4">
    <location>
        <begin position="193"/>
        <end position="285"/>
    </location>
</feature>
<name>A0A6A6H0B9_VIRVR</name>
<dbReference type="GO" id="GO:0000976">
    <property type="term" value="F:transcription cis-regulatory region binding"/>
    <property type="evidence" value="ECO:0007669"/>
    <property type="project" value="InterPro"/>
</dbReference>
<evidence type="ECO:0000256" key="2">
    <source>
        <dbReference type="ARBA" id="ARBA00023242"/>
    </source>
</evidence>
<proteinExistence type="predicted"/>
<dbReference type="InterPro" id="IPR004827">
    <property type="entry name" value="bZIP"/>
</dbReference>
<feature type="compositionally biased region" description="Acidic residues" evidence="4">
    <location>
        <begin position="1"/>
        <end position="11"/>
    </location>
</feature>
<feature type="domain" description="BZIP" evidence="5">
    <location>
        <begin position="62"/>
        <end position="76"/>
    </location>
</feature>
<dbReference type="Proteomes" id="UP000800092">
    <property type="component" value="Unassembled WGS sequence"/>
</dbReference>
<protein>
    <recommendedName>
        <fullName evidence="5">BZIP domain-containing protein</fullName>
    </recommendedName>
</protein>
<dbReference type="PROSITE" id="PS00036">
    <property type="entry name" value="BZIP_BASIC"/>
    <property type="match status" value="1"/>
</dbReference>
<accession>A0A6A6H0B9</accession>
<evidence type="ECO:0000313" key="6">
    <source>
        <dbReference type="EMBL" id="KAF2231317.1"/>
    </source>
</evidence>
<dbReference type="EMBL" id="ML991828">
    <property type="protein sequence ID" value="KAF2231317.1"/>
    <property type="molecule type" value="Genomic_DNA"/>
</dbReference>
<dbReference type="InterPro" id="IPR046347">
    <property type="entry name" value="bZIP_sf"/>
</dbReference>
<dbReference type="InterPro" id="IPR050936">
    <property type="entry name" value="AP-1-like"/>
</dbReference>
<evidence type="ECO:0000256" key="3">
    <source>
        <dbReference type="SAM" id="Coils"/>
    </source>
</evidence>
<gene>
    <name evidence="6" type="ORF">EV356DRAFT_295034</name>
</gene>
<feature type="compositionally biased region" description="Low complexity" evidence="4">
    <location>
        <begin position="268"/>
        <end position="282"/>
    </location>
</feature>
<reference evidence="6" key="1">
    <citation type="journal article" date="2020" name="Stud. Mycol.">
        <title>101 Dothideomycetes genomes: a test case for predicting lifestyles and emergence of pathogens.</title>
        <authorList>
            <person name="Haridas S."/>
            <person name="Albert R."/>
            <person name="Binder M."/>
            <person name="Bloem J."/>
            <person name="Labutti K."/>
            <person name="Salamov A."/>
            <person name="Andreopoulos B."/>
            <person name="Baker S."/>
            <person name="Barry K."/>
            <person name="Bills G."/>
            <person name="Bluhm B."/>
            <person name="Cannon C."/>
            <person name="Castanera R."/>
            <person name="Culley D."/>
            <person name="Daum C."/>
            <person name="Ezra D."/>
            <person name="Gonzalez J."/>
            <person name="Henrissat B."/>
            <person name="Kuo A."/>
            <person name="Liang C."/>
            <person name="Lipzen A."/>
            <person name="Lutzoni F."/>
            <person name="Magnuson J."/>
            <person name="Mondo S."/>
            <person name="Nolan M."/>
            <person name="Ohm R."/>
            <person name="Pangilinan J."/>
            <person name="Park H.-J."/>
            <person name="Ramirez L."/>
            <person name="Alfaro M."/>
            <person name="Sun H."/>
            <person name="Tritt A."/>
            <person name="Yoshinaga Y."/>
            <person name="Zwiers L.-H."/>
            <person name="Turgeon B."/>
            <person name="Goodwin S."/>
            <person name="Spatafora J."/>
            <person name="Crous P."/>
            <person name="Grigoriev I."/>
        </authorList>
    </citation>
    <scope>NUCLEOTIDE SEQUENCE</scope>
    <source>
        <strain evidence="6">Tuck. ex Michener</strain>
    </source>
</reference>
<keyword evidence="7" id="KW-1185">Reference proteome</keyword>
<feature type="region of interest" description="Disordered" evidence="4">
    <location>
        <begin position="321"/>
        <end position="391"/>
    </location>
</feature>
<dbReference type="PANTHER" id="PTHR40621">
    <property type="entry name" value="TRANSCRIPTION FACTOR KAPC-RELATED"/>
    <property type="match status" value="1"/>
</dbReference>
<dbReference type="GO" id="GO:0090575">
    <property type="term" value="C:RNA polymerase II transcription regulator complex"/>
    <property type="evidence" value="ECO:0007669"/>
    <property type="project" value="TreeGrafter"/>
</dbReference>
<feature type="compositionally biased region" description="Low complexity" evidence="4">
    <location>
        <begin position="199"/>
        <end position="225"/>
    </location>
</feature>
<feature type="compositionally biased region" description="Basic and acidic residues" evidence="4">
    <location>
        <begin position="12"/>
        <end position="23"/>
    </location>
</feature>
<organism evidence="6 7">
    <name type="scientific">Viridothelium virens</name>
    <name type="common">Speckled blister lichen</name>
    <name type="synonym">Trypethelium virens</name>
    <dbReference type="NCBI Taxonomy" id="1048519"/>
    <lineage>
        <taxon>Eukaryota</taxon>
        <taxon>Fungi</taxon>
        <taxon>Dikarya</taxon>
        <taxon>Ascomycota</taxon>
        <taxon>Pezizomycotina</taxon>
        <taxon>Dothideomycetes</taxon>
        <taxon>Dothideomycetes incertae sedis</taxon>
        <taxon>Trypetheliales</taxon>
        <taxon>Trypetheliaceae</taxon>
        <taxon>Viridothelium</taxon>
    </lineage>
</organism>
<dbReference type="SUPFAM" id="SSF57959">
    <property type="entry name" value="Leucine zipper domain"/>
    <property type="match status" value="1"/>
</dbReference>
<feature type="compositionally biased region" description="Low complexity" evidence="4">
    <location>
        <begin position="421"/>
        <end position="436"/>
    </location>
</feature>
<dbReference type="OrthoDB" id="2285533at2759"/>
<feature type="compositionally biased region" description="Polar residues" evidence="4">
    <location>
        <begin position="233"/>
        <end position="262"/>
    </location>
</feature>
<feature type="region of interest" description="Disordered" evidence="4">
    <location>
        <begin position="1"/>
        <end position="74"/>
    </location>
</feature>
<dbReference type="PANTHER" id="PTHR40621:SF9">
    <property type="entry name" value="MEAB PROTEIN"/>
    <property type="match status" value="1"/>
</dbReference>
<feature type="region of interest" description="Disordered" evidence="4">
    <location>
        <begin position="408"/>
        <end position="436"/>
    </location>
</feature>
<evidence type="ECO:0000256" key="4">
    <source>
        <dbReference type="SAM" id="MobiDB-lite"/>
    </source>
</evidence>
<feature type="region of interest" description="Disordered" evidence="4">
    <location>
        <begin position="135"/>
        <end position="161"/>
    </location>
</feature>
<keyword evidence="3" id="KW-0175">Coiled coil</keyword>
<feature type="coiled-coil region" evidence="3">
    <location>
        <begin position="81"/>
        <end position="108"/>
    </location>
</feature>
<dbReference type="Gene3D" id="1.20.5.170">
    <property type="match status" value="1"/>
</dbReference>
<sequence>MGDLNEMADIDDIAKIDPDREGSSESIDSTPELETEGYQQEVPQPQKRKGGRKPIYATSEERKQRNRQAQAAFRERRTEYIKQLEHTIKQQEDSLQTLQQNHRTAADECLMLRYKNSLLERILLEKGIDVQAELRTKTGSPNLGPTPVPPSASGPPAQPPMQRALLNRHTQAQRNVAGLAPKLERPQIHTRQGVGVGATSNSPQQPTPSSHASSPSGVSVRSPGANPSGGVHSPTSIHLAQQQGQHPQPFRTHQSQTSQYQPLQPAISSSTSYTSPTVSSASGPGAANVVSGTGLYPSPFQNHYDQLEQEYDAQADMIDEDATTSSEPPRSAGVGPSSFPRNPGHQGSDPHQMGAPYGMPQQQIIPPGQPPPPMHHHHIHTSVGEAGPTFGAVNQLYDPSFDPLLDSDPFGLSASMHFPTQYQYEQQQQQEQRSQQ</sequence>
<keyword evidence="2" id="KW-0539">Nucleus</keyword>
<dbReference type="GO" id="GO:0001228">
    <property type="term" value="F:DNA-binding transcription activator activity, RNA polymerase II-specific"/>
    <property type="evidence" value="ECO:0007669"/>
    <property type="project" value="TreeGrafter"/>
</dbReference>
<evidence type="ECO:0000259" key="5">
    <source>
        <dbReference type="PROSITE" id="PS00036"/>
    </source>
</evidence>
<dbReference type="AlphaFoldDB" id="A0A6A6H0B9"/>
<feature type="compositionally biased region" description="Pro residues" evidence="4">
    <location>
        <begin position="144"/>
        <end position="159"/>
    </location>
</feature>
<dbReference type="CDD" id="cd14688">
    <property type="entry name" value="bZIP_YAP"/>
    <property type="match status" value="1"/>
</dbReference>
<evidence type="ECO:0000313" key="7">
    <source>
        <dbReference type="Proteomes" id="UP000800092"/>
    </source>
</evidence>
<comment type="subcellular location">
    <subcellularLocation>
        <location evidence="1">Nucleus</location>
    </subcellularLocation>
</comment>